<evidence type="ECO:0000313" key="2">
    <source>
        <dbReference type="Proteomes" id="UP000219338"/>
    </source>
</evidence>
<sequence length="77" mass="8185">MSVQKSSSSGSPPFLLHDGSRAVNCLRRSGFVGREFWGFKNSNYATGKSWGSVKAMASAYAVKVAGSRPVIFGVKSP</sequence>
<dbReference type="Proteomes" id="UP000219338">
    <property type="component" value="Unassembled WGS sequence"/>
</dbReference>
<dbReference type="AlphaFoldDB" id="A0A284RHF5"/>
<dbReference type="EMBL" id="FUEG01000009">
    <property type="protein sequence ID" value="SJL08181.1"/>
    <property type="molecule type" value="Genomic_DNA"/>
</dbReference>
<keyword evidence="2" id="KW-1185">Reference proteome</keyword>
<organism evidence="1 2">
    <name type="scientific">Armillaria ostoyae</name>
    <name type="common">Armillaria root rot fungus</name>
    <dbReference type="NCBI Taxonomy" id="47428"/>
    <lineage>
        <taxon>Eukaryota</taxon>
        <taxon>Fungi</taxon>
        <taxon>Dikarya</taxon>
        <taxon>Basidiomycota</taxon>
        <taxon>Agaricomycotina</taxon>
        <taxon>Agaricomycetes</taxon>
        <taxon>Agaricomycetidae</taxon>
        <taxon>Agaricales</taxon>
        <taxon>Marasmiineae</taxon>
        <taxon>Physalacriaceae</taxon>
        <taxon>Armillaria</taxon>
    </lineage>
</organism>
<evidence type="ECO:0000313" key="1">
    <source>
        <dbReference type="EMBL" id="SJL08181.1"/>
    </source>
</evidence>
<proteinExistence type="predicted"/>
<dbReference type="OrthoDB" id="329835at2759"/>
<accession>A0A284RHF5</accession>
<reference evidence="2" key="1">
    <citation type="journal article" date="2017" name="Nat. Ecol. Evol.">
        <title>Genome expansion and lineage-specific genetic innovations in the forest pathogenic fungi Armillaria.</title>
        <authorList>
            <person name="Sipos G."/>
            <person name="Prasanna A.N."/>
            <person name="Walter M.C."/>
            <person name="O'Connor E."/>
            <person name="Balint B."/>
            <person name="Krizsan K."/>
            <person name="Kiss B."/>
            <person name="Hess J."/>
            <person name="Varga T."/>
            <person name="Slot J."/>
            <person name="Riley R."/>
            <person name="Boka B."/>
            <person name="Rigling D."/>
            <person name="Barry K."/>
            <person name="Lee J."/>
            <person name="Mihaltcheva S."/>
            <person name="LaButti K."/>
            <person name="Lipzen A."/>
            <person name="Waldron R."/>
            <person name="Moloney N.M."/>
            <person name="Sperisen C."/>
            <person name="Kredics L."/>
            <person name="Vagvoelgyi C."/>
            <person name="Patrignani A."/>
            <person name="Fitzpatrick D."/>
            <person name="Nagy I."/>
            <person name="Doyle S."/>
            <person name="Anderson J.B."/>
            <person name="Grigoriev I.V."/>
            <person name="Gueldener U."/>
            <person name="Muensterkoetter M."/>
            <person name="Nagy L.G."/>
        </authorList>
    </citation>
    <scope>NUCLEOTIDE SEQUENCE [LARGE SCALE GENOMIC DNA]</scope>
    <source>
        <strain evidence="2">C18/9</strain>
    </source>
</reference>
<dbReference type="STRING" id="47428.A0A284RHF5"/>
<protein>
    <submittedName>
        <fullName evidence="1">Uncharacterized protein</fullName>
    </submittedName>
</protein>
<gene>
    <name evidence="1" type="ORF">ARMOST_11544</name>
</gene>
<name>A0A284RHF5_ARMOS</name>